<sequence>MFNNAGNNTFDFDAKYGRDFNVKNGQQTEKELDNGWEFTSKYSVVQGQTQRHTIAGLSVFTAKDPKQASFDFSFGFSLNQPDDPSVMYSVQVDTSIKVNLNLGGE</sequence>
<protein>
    <submittedName>
        <fullName evidence="1">Uncharacterized protein</fullName>
    </submittedName>
</protein>
<name>A0ACB7IUL5_PLECO</name>
<reference evidence="1 2" key="1">
    <citation type="journal article" date="2021" name="Appl. Environ. Microbiol.">
        <title>Genetic linkage and physical mapping for an oyster mushroom Pleurotus cornucopiae and QTL analysis for the trait cap color.</title>
        <authorList>
            <person name="Zhang Y."/>
            <person name="Gao W."/>
            <person name="Sonnenberg A."/>
            <person name="Chen Q."/>
            <person name="Zhang J."/>
            <person name="Huang C."/>
        </authorList>
    </citation>
    <scope>NUCLEOTIDE SEQUENCE [LARGE SCALE GENOMIC DNA]</scope>
    <source>
        <strain evidence="1">CCMSSC00406</strain>
    </source>
</reference>
<comment type="caution">
    <text evidence="1">The sequence shown here is derived from an EMBL/GenBank/DDBJ whole genome shotgun (WGS) entry which is preliminary data.</text>
</comment>
<gene>
    <name evidence="1" type="ORF">CCMSSC00406_0007377</name>
</gene>
<evidence type="ECO:0000313" key="1">
    <source>
        <dbReference type="EMBL" id="KAG9221203.1"/>
    </source>
</evidence>
<evidence type="ECO:0000313" key="2">
    <source>
        <dbReference type="Proteomes" id="UP000824881"/>
    </source>
</evidence>
<dbReference type="Proteomes" id="UP000824881">
    <property type="component" value="Unassembled WGS sequence"/>
</dbReference>
<proteinExistence type="predicted"/>
<keyword evidence="2" id="KW-1185">Reference proteome</keyword>
<dbReference type="EMBL" id="WQMT02000007">
    <property type="protein sequence ID" value="KAG9221203.1"/>
    <property type="molecule type" value="Genomic_DNA"/>
</dbReference>
<organism evidence="1 2">
    <name type="scientific">Pleurotus cornucopiae</name>
    <name type="common">Cornucopia mushroom</name>
    <dbReference type="NCBI Taxonomy" id="5321"/>
    <lineage>
        <taxon>Eukaryota</taxon>
        <taxon>Fungi</taxon>
        <taxon>Dikarya</taxon>
        <taxon>Basidiomycota</taxon>
        <taxon>Agaricomycotina</taxon>
        <taxon>Agaricomycetes</taxon>
        <taxon>Agaricomycetidae</taxon>
        <taxon>Agaricales</taxon>
        <taxon>Pleurotineae</taxon>
        <taxon>Pleurotaceae</taxon>
        <taxon>Pleurotus</taxon>
    </lineage>
</organism>
<accession>A0ACB7IUL5</accession>